<accession>A0A0J8G028</accession>
<dbReference type="Proteomes" id="UP000036756">
    <property type="component" value="Unassembled WGS sequence"/>
</dbReference>
<dbReference type="InterPro" id="IPR001638">
    <property type="entry name" value="Solute-binding_3/MltF_N"/>
</dbReference>
<dbReference type="PANTHER" id="PTHR30024">
    <property type="entry name" value="ALIPHATIC SULFONATES-BINDING PROTEIN-RELATED"/>
    <property type="match status" value="1"/>
</dbReference>
<dbReference type="PATRIC" id="fig|1121307.3.peg.755"/>
<evidence type="ECO:0000256" key="4">
    <source>
        <dbReference type="ARBA" id="ARBA00022729"/>
    </source>
</evidence>
<dbReference type="SUPFAM" id="SSF53850">
    <property type="entry name" value="Periplasmic binding protein-like II"/>
    <property type="match status" value="1"/>
</dbReference>
<evidence type="ECO:0000259" key="5">
    <source>
        <dbReference type="SMART" id="SM00062"/>
    </source>
</evidence>
<comment type="subcellular location">
    <subcellularLocation>
        <location evidence="1">Periplasm</location>
    </subcellularLocation>
</comment>
<dbReference type="OrthoDB" id="286202at2"/>
<protein>
    <submittedName>
        <fullName evidence="6">Putative aliphatic sulfonates-binding protein SsuA</fullName>
    </submittedName>
</protein>
<organism evidence="6 7">
    <name type="scientific">Clostridium cylindrosporum DSM 605</name>
    <dbReference type="NCBI Taxonomy" id="1121307"/>
    <lineage>
        <taxon>Bacteria</taxon>
        <taxon>Bacillati</taxon>
        <taxon>Bacillota</taxon>
        <taxon>Clostridia</taxon>
        <taxon>Eubacteriales</taxon>
        <taxon>Clostridiaceae</taxon>
        <taxon>Clostridium</taxon>
    </lineage>
</organism>
<evidence type="ECO:0000313" key="7">
    <source>
        <dbReference type="Proteomes" id="UP000036756"/>
    </source>
</evidence>
<dbReference type="NCBIfam" id="TIGR01728">
    <property type="entry name" value="SsuA_fam"/>
    <property type="match status" value="1"/>
</dbReference>
<name>A0A0J8G028_CLOCY</name>
<proteinExistence type="inferred from homology"/>
<dbReference type="SMART" id="SM00062">
    <property type="entry name" value="PBPb"/>
    <property type="match status" value="1"/>
</dbReference>
<dbReference type="Pfam" id="PF09084">
    <property type="entry name" value="NMT1"/>
    <property type="match status" value="1"/>
</dbReference>
<evidence type="ECO:0000256" key="2">
    <source>
        <dbReference type="ARBA" id="ARBA00010742"/>
    </source>
</evidence>
<dbReference type="GO" id="GO:0042597">
    <property type="term" value="C:periplasmic space"/>
    <property type="evidence" value="ECO:0007669"/>
    <property type="project" value="UniProtKB-SubCell"/>
</dbReference>
<dbReference type="STRING" id="1121307.CLCY_1c03900"/>
<dbReference type="EMBL" id="LFVU01000028">
    <property type="protein sequence ID" value="KMT21156.1"/>
    <property type="molecule type" value="Genomic_DNA"/>
</dbReference>
<dbReference type="Gene3D" id="3.40.190.10">
    <property type="entry name" value="Periplasmic binding protein-like II"/>
    <property type="match status" value="2"/>
</dbReference>
<keyword evidence="3" id="KW-0813">Transport</keyword>
<evidence type="ECO:0000256" key="1">
    <source>
        <dbReference type="ARBA" id="ARBA00004418"/>
    </source>
</evidence>
<comment type="similarity">
    <text evidence="2">Belongs to the bacterial solute-binding protein SsuA/TauA family.</text>
</comment>
<dbReference type="InterPro" id="IPR015168">
    <property type="entry name" value="SsuA/THI5"/>
</dbReference>
<dbReference type="InterPro" id="IPR010067">
    <property type="entry name" value="ABC_SsuA_sub-bd"/>
</dbReference>
<dbReference type="GO" id="GO:0016020">
    <property type="term" value="C:membrane"/>
    <property type="evidence" value="ECO:0007669"/>
    <property type="project" value="InterPro"/>
</dbReference>
<dbReference type="RefSeq" id="WP_048571531.1">
    <property type="nucleotide sequence ID" value="NZ_LFVU01000028.1"/>
</dbReference>
<dbReference type="PANTHER" id="PTHR30024:SF42">
    <property type="entry name" value="ALIPHATIC SULFONATES-BINDING PROTEIN-RELATED"/>
    <property type="match status" value="1"/>
</dbReference>
<sequence>MKKKLLKFITITTLLSVGLVGCGKEEKASPTNANTTTKKNLVVRIGHQPGHLQPILAEKFGYFKEEFEKDNIKIELKEFAAGPPIIEAFAAGELDLGLTGDQPALQGKANNIDLKAIASYGATESGNALIAAKGSKVEKIKDLKGKKVGVTIGSVAHQLILIQLESVGLKQSDIKLVNLSPGDIYTSIVSKNIDAAVTWEPNISKAVSSGAAKIIADGTGYKYNVNIIVGNNKFLKENPDITARILKVFNKTVDWADKNPDEAIDIIAKEAGLDKSAFDASFKKFSRDLPLDKKRIDSIEQTAKYLKKNNIIRTDINVNDFIDTSYLEAAGIK</sequence>
<gene>
    <name evidence="6" type="primary">ssuA</name>
    <name evidence="6" type="ORF">CLCY_1c03900</name>
</gene>
<evidence type="ECO:0000256" key="3">
    <source>
        <dbReference type="ARBA" id="ARBA00022448"/>
    </source>
</evidence>
<feature type="domain" description="Solute-binding protein family 3/N-terminal" evidence="5">
    <location>
        <begin position="42"/>
        <end position="274"/>
    </location>
</feature>
<reference evidence="6 7" key="1">
    <citation type="submission" date="2015-06" db="EMBL/GenBank/DDBJ databases">
        <title>Draft genome sequence of the purine-degrading Clostridium cylindrosporum HC-1 (DSM 605).</title>
        <authorList>
            <person name="Poehlein A."/>
            <person name="Schiel-Bengelsdorf B."/>
            <person name="Bengelsdorf F."/>
            <person name="Daniel R."/>
            <person name="Duerre P."/>
        </authorList>
    </citation>
    <scope>NUCLEOTIDE SEQUENCE [LARGE SCALE GENOMIC DNA]</scope>
    <source>
        <strain evidence="6 7">DSM 605</strain>
    </source>
</reference>
<keyword evidence="4" id="KW-0732">Signal</keyword>
<dbReference type="AlphaFoldDB" id="A0A0J8G028"/>
<comment type="caution">
    <text evidence="6">The sequence shown here is derived from an EMBL/GenBank/DDBJ whole genome shotgun (WGS) entry which is preliminary data.</text>
</comment>
<dbReference type="GO" id="GO:0042626">
    <property type="term" value="F:ATPase-coupled transmembrane transporter activity"/>
    <property type="evidence" value="ECO:0007669"/>
    <property type="project" value="InterPro"/>
</dbReference>
<evidence type="ECO:0000313" key="6">
    <source>
        <dbReference type="EMBL" id="KMT21156.1"/>
    </source>
</evidence>
<keyword evidence="7" id="KW-1185">Reference proteome</keyword>
<dbReference type="PROSITE" id="PS51257">
    <property type="entry name" value="PROKAR_LIPOPROTEIN"/>
    <property type="match status" value="1"/>
</dbReference>